<reference evidence="2" key="1">
    <citation type="journal article" date="2022" name="Nat. Commun.">
        <title>Chromosome evolution and the genetic basis of agronomically important traits in greater yam.</title>
        <authorList>
            <person name="Bredeson J.V."/>
            <person name="Lyons J.B."/>
            <person name="Oniyinde I.O."/>
            <person name="Okereke N.R."/>
            <person name="Kolade O."/>
            <person name="Nnabue I."/>
            <person name="Nwadili C.O."/>
            <person name="Hribova E."/>
            <person name="Parker M."/>
            <person name="Nwogha J."/>
            <person name="Shu S."/>
            <person name="Carlson J."/>
            <person name="Kariba R."/>
            <person name="Muthemba S."/>
            <person name="Knop K."/>
            <person name="Barton G.J."/>
            <person name="Sherwood A.V."/>
            <person name="Lopez-Montes A."/>
            <person name="Asiedu R."/>
            <person name="Jamnadass R."/>
            <person name="Muchugi A."/>
            <person name="Goodstein D."/>
            <person name="Egesi C.N."/>
            <person name="Featherston J."/>
            <person name="Asfaw A."/>
            <person name="Simpson G.G."/>
            <person name="Dolezel J."/>
            <person name="Hendre P.S."/>
            <person name="Van Deynze A."/>
            <person name="Kumar P.L."/>
            <person name="Obidiegwu J.E."/>
            <person name="Bhattacharjee R."/>
            <person name="Rokhsar D.S."/>
        </authorList>
    </citation>
    <scope>NUCLEOTIDE SEQUENCE [LARGE SCALE GENOMIC DNA]</scope>
    <source>
        <strain evidence="2">cv. TDa95/00328</strain>
    </source>
</reference>
<name>A0ACB7WK80_DIOAL</name>
<gene>
    <name evidence="1" type="ORF">IHE45_03G040100</name>
</gene>
<organism evidence="1 2">
    <name type="scientific">Dioscorea alata</name>
    <name type="common">Purple yam</name>
    <dbReference type="NCBI Taxonomy" id="55571"/>
    <lineage>
        <taxon>Eukaryota</taxon>
        <taxon>Viridiplantae</taxon>
        <taxon>Streptophyta</taxon>
        <taxon>Embryophyta</taxon>
        <taxon>Tracheophyta</taxon>
        <taxon>Spermatophyta</taxon>
        <taxon>Magnoliopsida</taxon>
        <taxon>Liliopsida</taxon>
        <taxon>Dioscoreales</taxon>
        <taxon>Dioscoreaceae</taxon>
        <taxon>Dioscorea</taxon>
    </lineage>
</organism>
<dbReference type="Proteomes" id="UP000827976">
    <property type="component" value="Chromosome 3"/>
</dbReference>
<comment type="caution">
    <text evidence="1">The sequence shown here is derived from an EMBL/GenBank/DDBJ whole genome shotgun (WGS) entry which is preliminary data.</text>
</comment>
<evidence type="ECO:0000313" key="2">
    <source>
        <dbReference type="Proteomes" id="UP000827976"/>
    </source>
</evidence>
<keyword evidence="2" id="KW-1185">Reference proteome</keyword>
<evidence type="ECO:0000313" key="1">
    <source>
        <dbReference type="EMBL" id="KAH7688541.1"/>
    </source>
</evidence>
<protein>
    <submittedName>
        <fullName evidence="1">RNI-like protein</fullName>
    </submittedName>
</protein>
<sequence>MDDKRRCSKCLLYHLPCNLGDNRSGQRTVPSFLQLSFHSTEHILERIKLYLLPPECCQLIFDKLVRMHGLALENLENFRKCYFPLIHLGGYPGVRDSWMNVIASQGESLISLDISCSIVTDRGLVLLKDCFGLRNLALNYCYQISDRGLGFMSSLTKLKSLNIKYCNSVTDEDMEHLSGFTSLLQLNLNRCGLSDVGCQKLSALIQLKDLNLGYNGITNACLMNLKGLINLESLNLESCQISSEGLLSIKGLTSLRTLELSETRVEALSHLSGLRNLENLNLSCTSVNENSLTALSTLTSLKSLNLGHLVTSDEGLRFLSSFMNLQSLEISDGFLNDAGTRSIKDLTSLKLLNLSYNFGITDVTLGRISGIAIKIHSINYSSFLVSRCLFCSLILYFATSAGLTALCLLNLTYNTDITDAGLCHLTPLKNLRSLYLDFTKVTAGGLRRLQRDVLPNLVIFQPC</sequence>
<accession>A0ACB7WK80</accession>
<proteinExistence type="predicted"/>
<dbReference type="EMBL" id="CM037013">
    <property type="protein sequence ID" value="KAH7688541.1"/>
    <property type="molecule type" value="Genomic_DNA"/>
</dbReference>